<proteinExistence type="predicted"/>
<organism evidence="1">
    <name type="scientific">Siphoviridae sp. ctv0N24</name>
    <dbReference type="NCBI Taxonomy" id="2826509"/>
    <lineage>
        <taxon>Viruses</taxon>
        <taxon>Duplodnaviria</taxon>
        <taxon>Heunggongvirae</taxon>
        <taxon>Uroviricota</taxon>
        <taxon>Caudoviricetes</taxon>
    </lineage>
</organism>
<name>A0A8S5N331_9CAUD</name>
<accession>A0A8S5N331</accession>
<reference evidence="1" key="1">
    <citation type="journal article" date="2021" name="Proc. Natl. Acad. Sci. U.S.A.">
        <title>A Catalog of Tens of Thousands of Viruses from Human Metagenomes Reveals Hidden Associations with Chronic Diseases.</title>
        <authorList>
            <person name="Tisza M.J."/>
            <person name="Buck C.B."/>
        </authorList>
    </citation>
    <scope>NUCLEOTIDE SEQUENCE</scope>
    <source>
        <strain evidence="1">Ctv0N24</strain>
    </source>
</reference>
<protein>
    <submittedName>
        <fullName evidence="1">Uncharacterized protein</fullName>
    </submittedName>
</protein>
<dbReference type="EMBL" id="BK015052">
    <property type="protein sequence ID" value="DAD89077.1"/>
    <property type="molecule type" value="Genomic_DNA"/>
</dbReference>
<evidence type="ECO:0000313" key="1">
    <source>
        <dbReference type="EMBL" id="DAD89077.1"/>
    </source>
</evidence>
<sequence>MNNTNAPKVKIFNPDGSGWRGTKCVVDEKEIPRVKSVDFHVAVDELPTFEFEMFSLPDIEMVGDIRFRFTPESVTDAVAVLRHELLTHGEVYNGFKASLKTAIEKYCTCGLPFEPEAETAGKILDFMIGEEQKE</sequence>